<dbReference type="InterPro" id="IPR025559">
    <property type="entry name" value="Eis_dom"/>
</dbReference>
<gene>
    <name evidence="2" type="ORF">JOE69_003490</name>
</gene>
<evidence type="ECO:0000259" key="1">
    <source>
        <dbReference type="Pfam" id="PF13530"/>
    </source>
</evidence>
<dbReference type="Proteomes" id="UP001185069">
    <property type="component" value="Unassembled WGS sequence"/>
</dbReference>
<comment type="caution">
    <text evidence="2">The sequence shown here is derived from an EMBL/GenBank/DDBJ whole genome shotgun (WGS) entry which is preliminary data.</text>
</comment>
<dbReference type="EMBL" id="JAVDQF010000001">
    <property type="protein sequence ID" value="MDR6271252.1"/>
    <property type="molecule type" value="Genomic_DNA"/>
</dbReference>
<dbReference type="Gene3D" id="3.30.1050.10">
    <property type="entry name" value="SCP2 sterol-binding domain"/>
    <property type="match status" value="1"/>
</dbReference>
<evidence type="ECO:0000313" key="3">
    <source>
        <dbReference type="Proteomes" id="UP001185069"/>
    </source>
</evidence>
<accession>A0ABU1JFP6</accession>
<dbReference type="SUPFAM" id="SSF55718">
    <property type="entry name" value="SCP-like"/>
    <property type="match status" value="1"/>
</dbReference>
<proteinExistence type="predicted"/>
<protein>
    <submittedName>
        <fullName evidence="2">Acetyltransferase</fullName>
    </submittedName>
</protein>
<evidence type="ECO:0000313" key="2">
    <source>
        <dbReference type="EMBL" id="MDR6271252.1"/>
    </source>
</evidence>
<name>A0ABU1JFP6_9MICC</name>
<organism evidence="2 3">
    <name type="scientific">Arthrobacter russicus</name>
    <dbReference type="NCBI Taxonomy" id="172040"/>
    <lineage>
        <taxon>Bacteria</taxon>
        <taxon>Bacillati</taxon>
        <taxon>Actinomycetota</taxon>
        <taxon>Actinomycetes</taxon>
        <taxon>Micrococcales</taxon>
        <taxon>Micrococcaceae</taxon>
        <taxon>Arthrobacter</taxon>
    </lineage>
</organism>
<dbReference type="RefSeq" id="WP_309800950.1">
    <property type="nucleotide sequence ID" value="NZ_BAAAHY010000006.1"/>
</dbReference>
<keyword evidence="3" id="KW-1185">Reference proteome</keyword>
<reference evidence="2 3" key="1">
    <citation type="submission" date="2023-07" db="EMBL/GenBank/DDBJ databases">
        <title>Sequencing the genomes of 1000 actinobacteria strains.</title>
        <authorList>
            <person name="Klenk H.-P."/>
        </authorList>
    </citation>
    <scope>NUCLEOTIDE SEQUENCE [LARGE SCALE GENOMIC DNA]</scope>
    <source>
        <strain evidence="2 3">DSM 14555</strain>
    </source>
</reference>
<dbReference type="InterPro" id="IPR036527">
    <property type="entry name" value="SCP2_sterol-bd_dom_sf"/>
</dbReference>
<feature type="domain" description="Enhanced intracellular survival protein" evidence="1">
    <location>
        <begin position="13"/>
        <end position="102"/>
    </location>
</feature>
<dbReference type="Pfam" id="PF13530">
    <property type="entry name" value="SCP2_2"/>
    <property type="match status" value="1"/>
</dbReference>
<sequence length="109" mass="11480">MPATERLAGYGADGVVEFEVRDRMELVAGKYRLTVRDGQGEVSRLAPDTELAWSLDTADLAALYLSGTRAGLFLAAGRFGAPSSGLETAVAQFDAVFAVPAAPLNRTGF</sequence>